<dbReference type="EMBL" id="JAVHNQ010000004">
    <property type="protein sequence ID" value="KAK6350354.1"/>
    <property type="molecule type" value="Genomic_DNA"/>
</dbReference>
<evidence type="ECO:0000313" key="3">
    <source>
        <dbReference type="Proteomes" id="UP001375240"/>
    </source>
</evidence>
<gene>
    <name evidence="2" type="ORF">TWF696_006586</name>
</gene>
<protein>
    <submittedName>
        <fullName evidence="2">Uncharacterized protein</fullName>
    </submittedName>
</protein>
<reference evidence="2 3" key="1">
    <citation type="submission" date="2019-10" db="EMBL/GenBank/DDBJ databases">
        <authorList>
            <person name="Palmer J.M."/>
        </authorList>
    </citation>
    <scope>NUCLEOTIDE SEQUENCE [LARGE SCALE GENOMIC DNA]</scope>
    <source>
        <strain evidence="2 3">TWF696</strain>
    </source>
</reference>
<accession>A0AAV9UZU5</accession>
<dbReference type="AlphaFoldDB" id="A0AAV9UZU5"/>
<dbReference type="Proteomes" id="UP001375240">
    <property type="component" value="Unassembled WGS sequence"/>
</dbReference>
<feature type="region of interest" description="Disordered" evidence="1">
    <location>
        <begin position="114"/>
        <end position="150"/>
    </location>
</feature>
<sequence length="150" mass="15905">MRQEEKNKSGEDVRMAMVVVVVAGEISASAGVELVVDGWAGPRRAGARRTSSAARISSRPPHPTPPPTPPPPPPQTTFPRSARNGDATPAKSPDKKATALGSYRKFISLKPASCRAPQVPAVPTYPQQAASPKTVEEDQQESCRHADASM</sequence>
<evidence type="ECO:0000256" key="1">
    <source>
        <dbReference type="SAM" id="MobiDB-lite"/>
    </source>
</evidence>
<proteinExistence type="predicted"/>
<organism evidence="2 3">
    <name type="scientific">Orbilia brochopaga</name>
    <dbReference type="NCBI Taxonomy" id="3140254"/>
    <lineage>
        <taxon>Eukaryota</taxon>
        <taxon>Fungi</taxon>
        <taxon>Dikarya</taxon>
        <taxon>Ascomycota</taxon>
        <taxon>Pezizomycotina</taxon>
        <taxon>Orbiliomycetes</taxon>
        <taxon>Orbiliales</taxon>
        <taxon>Orbiliaceae</taxon>
        <taxon>Orbilia</taxon>
    </lineage>
</organism>
<feature type="region of interest" description="Disordered" evidence="1">
    <location>
        <begin position="38"/>
        <end position="99"/>
    </location>
</feature>
<feature type="compositionally biased region" description="Low complexity" evidence="1">
    <location>
        <begin position="42"/>
        <end position="59"/>
    </location>
</feature>
<comment type="caution">
    <text evidence="2">The sequence shown here is derived from an EMBL/GenBank/DDBJ whole genome shotgun (WGS) entry which is preliminary data.</text>
</comment>
<evidence type="ECO:0000313" key="2">
    <source>
        <dbReference type="EMBL" id="KAK6350354.1"/>
    </source>
</evidence>
<feature type="compositionally biased region" description="Pro residues" evidence="1">
    <location>
        <begin position="60"/>
        <end position="76"/>
    </location>
</feature>
<feature type="compositionally biased region" description="Basic and acidic residues" evidence="1">
    <location>
        <begin position="141"/>
        <end position="150"/>
    </location>
</feature>
<keyword evidence="3" id="KW-1185">Reference proteome</keyword>
<name>A0AAV9UZU5_9PEZI</name>